<proteinExistence type="predicted"/>
<reference evidence="1 2" key="1">
    <citation type="submission" date="2023-10" db="EMBL/GenBank/DDBJ databases">
        <authorList>
            <person name="Maclean D."/>
            <person name="Macfadyen A."/>
        </authorList>
    </citation>
    <scope>NUCLEOTIDE SEQUENCE [LARGE SCALE GENOMIC DNA]</scope>
</reference>
<evidence type="ECO:0000313" key="1">
    <source>
        <dbReference type="EMBL" id="CAK0787740.1"/>
    </source>
</evidence>
<sequence>MAPLGSSELPGQIVALVRGKLRAAPVLRTKWALLARDLLALLTGLRTGVMLDYAAMQPAVLLELVDGVAQLAVMGALRAAYISHRVNPPLQRRPCHSSEVMGGSPCRVLLIATLRRITNMLADKVTAPAMLPSTVCRLV</sequence>
<accession>A0AAV1INB3</accession>
<dbReference type="AlphaFoldDB" id="A0AAV1INB3"/>
<organism evidence="1 2">
    <name type="scientific">Coccomyxa viridis</name>
    <dbReference type="NCBI Taxonomy" id="1274662"/>
    <lineage>
        <taxon>Eukaryota</taxon>
        <taxon>Viridiplantae</taxon>
        <taxon>Chlorophyta</taxon>
        <taxon>core chlorophytes</taxon>
        <taxon>Trebouxiophyceae</taxon>
        <taxon>Trebouxiophyceae incertae sedis</taxon>
        <taxon>Coccomyxaceae</taxon>
        <taxon>Coccomyxa</taxon>
    </lineage>
</organism>
<gene>
    <name evidence="1" type="ORF">CVIRNUC_010962</name>
</gene>
<dbReference type="EMBL" id="CAUYUE010000018">
    <property type="protein sequence ID" value="CAK0787740.1"/>
    <property type="molecule type" value="Genomic_DNA"/>
</dbReference>
<protein>
    <submittedName>
        <fullName evidence="1">Uncharacterized protein</fullName>
    </submittedName>
</protein>
<dbReference type="Proteomes" id="UP001314263">
    <property type="component" value="Unassembled WGS sequence"/>
</dbReference>
<comment type="caution">
    <text evidence="1">The sequence shown here is derived from an EMBL/GenBank/DDBJ whole genome shotgun (WGS) entry which is preliminary data.</text>
</comment>
<keyword evidence="2" id="KW-1185">Reference proteome</keyword>
<evidence type="ECO:0000313" key="2">
    <source>
        <dbReference type="Proteomes" id="UP001314263"/>
    </source>
</evidence>
<name>A0AAV1INB3_9CHLO</name>